<dbReference type="InterPro" id="IPR005662">
    <property type="entry name" value="GTPase_Era-like"/>
</dbReference>
<dbReference type="NCBIfam" id="TIGR00231">
    <property type="entry name" value="small_GTP"/>
    <property type="match status" value="1"/>
</dbReference>
<comment type="function">
    <text evidence="6">An essential GTPase that binds both GDP and GTP, with rapid nucleotide exchange. Plays a role in 16S rRNA processing and 30S ribosomal subunit biogenesis and possibly also in cell cycle regulation and energy metabolism.</text>
</comment>
<evidence type="ECO:0000256" key="8">
    <source>
        <dbReference type="RuleBase" id="RU003761"/>
    </source>
</evidence>
<keyword evidence="6" id="KW-1003">Cell membrane</keyword>
<dbReference type="RefSeq" id="WP_160824258.1">
    <property type="nucleotide sequence ID" value="NZ_JBHSXE010000001.1"/>
</dbReference>
<feature type="domain" description="Era-type G" evidence="10">
    <location>
        <begin position="11"/>
        <end position="179"/>
    </location>
</feature>
<evidence type="ECO:0000256" key="4">
    <source>
        <dbReference type="ARBA" id="ARBA00022884"/>
    </source>
</evidence>
<feature type="binding site" evidence="6">
    <location>
        <begin position="66"/>
        <end position="70"/>
    </location>
    <ligand>
        <name>GTP</name>
        <dbReference type="ChEBI" id="CHEBI:37565"/>
    </ligand>
</feature>
<dbReference type="InterPro" id="IPR027417">
    <property type="entry name" value="P-loop_NTPase"/>
</dbReference>
<name>A0ABW2CJP6_9ACTN</name>
<feature type="domain" description="KH type-2" evidence="9">
    <location>
        <begin position="210"/>
        <end position="289"/>
    </location>
</feature>
<feature type="region of interest" description="G2" evidence="7">
    <location>
        <begin position="45"/>
        <end position="49"/>
    </location>
</feature>
<feature type="region of interest" description="G4" evidence="7">
    <location>
        <begin position="129"/>
        <end position="132"/>
    </location>
</feature>
<comment type="similarity">
    <text evidence="1 6 7 8">Belongs to the TRAFAC class TrmE-Era-EngA-EngB-Septin-like GTPase superfamily. Era GTPase family.</text>
</comment>
<dbReference type="CDD" id="cd04163">
    <property type="entry name" value="Era"/>
    <property type="match status" value="1"/>
</dbReference>
<keyword evidence="4 6" id="KW-0694">RNA-binding</keyword>
<dbReference type="NCBIfam" id="TIGR00436">
    <property type="entry name" value="era"/>
    <property type="match status" value="1"/>
</dbReference>
<feature type="binding site" evidence="6">
    <location>
        <begin position="19"/>
        <end position="26"/>
    </location>
    <ligand>
        <name>GTP</name>
        <dbReference type="ChEBI" id="CHEBI:37565"/>
    </ligand>
</feature>
<evidence type="ECO:0000256" key="5">
    <source>
        <dbReference type="ARBA" id="ARBA00023134"/>
    </source>
</evidence>
<keyword evidence="6" id="KW-0472">Membrane</keyword>
<protein>
    <recommendedName>
        <fullName evidence="2 6">GTPase Era</fullName>
    </recommendedName>
</protein>
<comment type="subunit">
    <text evidence="6">Monomer.</text>
</comment>
<evidence type="ECO:0000259" key="9">
    <source>
        <dbReference type="PROSITE" id="PS50823"/>
    </source>
</evidence>
<keyword evidence="6" id="KW-0963">Cytoplasm</keyword>
<dbReference type="InterPro" id="IPR006073">
    <property type="entry name" value="GTP-bd"/>
</dbReference>
<dbReference type="InterPro" id="IPR015946">
    <property type="entry name" value="KH_dom-like_a/b"/>
</dbReference>
<evidence type="ECO:0000256" key="1">
    <source>
        <dbReference type="ARBA" id="ARBA00007921"/>
    </source>
</evidence>
<evidence type="ECO:0000313" key="11">
    <source>
        <dbReference type="EMBL" id="MFC6881141.1"/>
    </source>
</evidence>
<evidence type="ECO:0000256" key="6">
    <source>
        <dbReference type="HAMAP-Rule" id="MF_00367"/>
    </source>
</evidence>
<keyword evidence="12" id="KW-1185">Reference proteome</keyword>
<comment type="subcellular location">
    <subcellularLocation>
        <location evidence="6">Cytoplasm</location>
    </subcellularLocation>
    <subcellularLocation>
        <location evidence="6">Cell membrane</location>
        <topology evidence="6">Peripheral membrane protein</topology>
    </subcellularLocation>
</comment>
<feature type="region of interest" description="G5" evidence="7">
    <location>
        <begin position="158"/>
        <end position="160"/>
    </location>
</feature>
<feature type="region of interest" description="G3" evidence="7">
    <location>
        <begin position="66"/>
        <end position="69"/>
    </location>
</feature>
<dbReference type="SUPFAM" id="SSF52540">
    <property type="entry name" value="P-loop containing nucleoside triphosphate hydrolases"/>
    <property type="match status" value="1"/>
</dbReference>
<dbReference type="EMBL" id="JBHSXS010000007">
    <property type="protein sequence ID" value="MFC6881141.1"/>
    <property type="molecule type" value="Genomic_DNA"/>
</dbReference>
<keyword evidence="5 6" id="KW-0342">GTP-binding</keyword>
<dbReference type="InterPro" id="IPR004044">
    <property type="entry name" value="KH_dom_type_2"/>
</dbReference>
<sequence>MTGGTPPPGHRAGFACFIGRPNVGKSTLMNALVGTKVAITSSRPQTTRRAIRGIVHRPDAQLVVVDTPGLHKPRTLLGERLDSLVRSTLTEVDAIGFCVPADEPVGPGDRFIARELAGVKRTPVVAILTKTDKATPEQIAQQLLAVGELGDFADIVPCSAVDGFQVGLVGDLLIAHLPEGHPLYPEGDLTDEPEQTLVAELIREASLEGVRDELPHSIAVVVDEMAPREGRDDLIDVYAHLYVERDSQKGIIIGHKGSRLRDVGARARKQIEALLGTKVFLDLRIKVLKDWQRDPKQLRRLGFYD</sequence>
<dbReference type="CDD" id="cd22534">
    <property type="entry name" value="KH-II_Era"/>
    <property type="match status" value="1"/>
</dbReference>
<dbReference type="NCBIfam" id="NF000908">
    <property type="entry name" value="PRK00089.1"/>
    <property type="match status" value="1"/>
</dbReference>
<feature type="region of interest" description="G1" evidence="7">
    <location>
        <begin position="19"/>
        <end position="26"/>
    </location>
</feature>
<dbReference type="Gene3D" id="3.30.300.20">
    <property type="match status" value="1"/>
</dbReference>
<dbReference type="PANTHER" id="PTHR42698">
    <property type="entry name" value="GTPASE ERA"/>
    <property type="match status" value="1"/>
</dbReference>
<keyword evidence="3 6" id="KW-0547">Nucleotide-binding</keyword>
<comment type="caution">
    <text evidence="11">The sequence shown here is derived from an EMBL/GenBank/DDBJ whole genome shotgun (WGS) entry which is preliminary data.</text>
</comment>
<dbReference type="InterPro" id="IPR009019">
    <property type="entry name" value="KH_sf_prok-type"/>
</dbReference>
<keyword evidence="6" id="KW-0699">rRNA-binding</keyword>
<dbReference type="InterPro" id="IPR030388">
    <property type="entry name" value="G_ERA_dom"/>
</dbReference>
<evidence type="ECO:0000256" key="7">
    <source>
        <dbReference type="PROSITE-ProRule" id="PRU01050"/>
    </source>
</evidence>
<dbReference type="PROSITE" id="PS51713">
    <property type="entry name" value="G_ERA"/>
    <property type="match status" value="1"/>
</dbReference>
<dbReference type="HAMAP" id="MF_00367">
    <property type="entry name" value="GTPase_Era"/>
    <property type="match status" value="1"/>
</dbReference>
<dbReference type="PROSITE" id="PS50823">
    <property type="entry name" value="KH_TYPE_2"/>
    <property type="match status" value="1"/>
</dbReference>
<dbReference type="SUPFAM" id="SSF54814">
    <property type="entry name" value="Prokaryotic type KH domain (KH-domain type II)"/>
    <property type="match status" value="1"/>
</dbReference>
<dbReference type="Pfam" id="PF07650">
    <property type="entry name" value="KH_2"/>
    <property type="match status" value="1"/>
</dbReference>
<proteinExistence type="inferred from homology"/>
<dbReference type="PANTHER" id="PTHR42698:SF1">
    <property type="entry name" value="GTPASE ERA, MITOCHONDRIAL"/>
    <property type="match status" value="1"/>
</dbReference>
<evidence type="ECO:0000259" key="10">
    <source>
        <dbReference type="PROSITE" id="PS51713"/>
    </source>
</evidence>
<feature type="binding site" evidence="6">
    <location>
        <begin position="129"/>
        <end position="132"/>
    </location>
    <ligand>
        <name>GTP</name>
        <dbReference type="ChEBI" id="CHEBI:37565"/>
    </ligand>
</feature>
<dbReference type="Pfam" id="PF01926">
    <property type="entry name" value="MMR_HSR1"/>
    <property type="match status" value="1"/>
</dbReference>
<organism evidence="11 12">
    <name type="scientific">Actinomadura yumaensis</name>
    <dbReference type="NCBI Taxonomy" id="111807"/>
    <lineage>
        <taxon>Bacteria</taxon>
        <taxon>Bacillati</taxon>
        <taxon>Actinomycetota</taxon>
        <taxon>Actinomycetes</taxon>
        <taxon>Streptosporangiales</taxon>
        <taxon>Thermomonosporaceae</taxon>
        <taxon>Actinomadura</taxon>
    </lineage>
</organism>
<accession>A0ABW2CJP6</accession>
<dbReference type="Proteomes" id="UP001596380">
    <property type="component" value="Unassembled WGS sequence"/>
</dbReference>
<gene>
    <name evidence="6 11" type="primary">era</name>
    <name evidence="11" type="ORF">ACFQKB_15340</name>
</gene>
<keyword evidence="6" id="KW-0690">Ribosome biogenesis</keyword>
<evidence type="ECO:0000256" key="3">
    <source>
        <dbReference type="ARBA" id="ARBA00022741"/>
    </source>
</evidence>
<reference evidence="12" key="1">
    <citation type="journal article" date="2019" name="Int. J. Syst. Evol. Microbiol.">
        <title>The Global Catalogue of Microorganisms (GCM) 10K type strain sequencing project: providing services to taxonomists for standard genome sequencing and annotation.</title>
        <authorList>
            <consortium name="The Broad Institute Genomics Platform"/>
            <consortium name="The Broad Institute Genome Sequencing Center for Infectious Disease"/>
            <person name="Wu L."/>
            <person name="Ma J."/>
        </authorList>
    </citation>
    <scope>NUCLEOTIDE SEQUENCE [LARGE SCALE GENOMIC DNA]</scope>
    <source>
        <strain evidence="12">JCM 3369</strain>
    </source>
</reference>
<evidence type="ECO:0000313" key="12">
    <source>
        <dbReference type="Proteomes" id="UP001596380"/>
    </source>
</evidence>
<dbReference type="Gene3D" id="3.40.50.300">
    <property type="entry name" value="P-loop containing nucleotide triphosphate hydrolases"/>
    <property type="match status" value="1"/>
</dbReference>
<dbReference type="InterPro" id="IPR005225">
    <property type="entry name" value="Small_GTP-bd"/>
</dbReference>
<evidence type="ECO:0000256" key="2">
    <source>
        <dbReference type="ARBA" id="ARBA00020484"/>
    </source>
</evidence>